<keyword evidence="3" id="KW-1185">Reference proteome</keyword>
<dbReference type="Proteomes" id="UP001530400">
    <property type="component" value="Unassembled WGS sequence"/>
</dbReference>
<dbReference type="InterPro" id="IPR036034">
    <property type="entry name" value="PDZ_sf"/>
</dbReference>
<evidence type="ECO:0000313" key="3">
    <source>
        <dbReference type="Proteomes" id="UP001530400"/>
    </source>
</evidence>
<accession>A0ABD3P4H0</accession>
<reference evidence="2 3" key="1">
    <citation type="submission" date="2024-10" db="EMBL/GenBank/DDBJ databases">
        <title>Updated reference genomes for cyclostephanoid diatoms.</title>
        <authorList>
            <person name="Roberts W.R."/>
            <person name="Alverson A.J."/>
        </authorList>
    </citation>
    <scope>NUCLEOTIDE SEQUENCE [LARGE SCALE GENOMIC DNA]</scope>
    <source>
        <strain evidence="2 3">AJA010-31</strain>
    </source>
</reference>
<dbReference type="EMBL" id="JALLPJ020000786">
    <property type="protein sequence ID" value="KAL3782937.1"/>
    <property type="molecule type" value="Genomic_DNA"/>
</dbReference>
<proteinExistence type="predicted"/>
<organism evidence="2 3">
    <name type="scientific">Cyclotella atomus</name>
    <dbReference type="NCBI Taxonomy" id="382360"/>
    <lineage>
        <taxon>Eukaryota</taxon>
        <taxon>Sar</taxon>
        <taxon>Stramenopiles</taxon>
        <taxon>Ochrophyta</taxon>
        <taxon>Bacillariophyta</taxon>
        <taxon>Coscinodiscophyceae</taxon>
        <taxon>Thalassiosirophycidae</taxon>
        <taxon>Stephanodiscales</taxon>
        <taxon>Stephanodiscaceae</taxon>
        <taxon>Cyclotella</taxon>
    </lineage>
</organism>
<evidence type="ECO:0008006" key="4">
    <source>
        <dbReference type="Google" id="ProtNLM"/>
    </source>
</evidence>
<dbReference type="Gene3D" id="2.30.42.10">
    <property type="match status" value="1"/>
</dbReference>
<gene>
    <name evidence="2" type="ORF">ACHAWO_011386</name>
</gene>
<feature type="region of interest" description="Disordered" evidence="1">
    <location>
        <begin position="49"/>
        <end position="68"/>
    </location>
</feature>
<sequence length="246" mass="27273">MFGLSFIASTESSVKEQCQLGDEMTFELSKCPYSPHPINRQVVRIDTASLRSSGRASHNRTKSSSSCTRSLPSLVFSDVDDYDSGDESDADAVHVRADVESLNVANLEMLAVDKFGSKKFDEMKSHYITAPPGVKMVYFELRRGLMVVKKVSRQSPLFGMLQKHDIITTINSVDMDGLTVCEAEKLLRKNGRQQNNLLIYRIHCEDEELMATPAGSVASIEEDDDDNIDVSGSLHVCCRKGDISLI</sequence>
<protein>
    <recommendedName>
        <fullName evidence="4">PDZ domain-containing protein</fullName>
    </recommendedName>
</protein>
<name>A0ABD3P4H0_9STRA</name>
<comment type="caution">
    <text evidence="2">The sequence shown here is derived from an EMBL/GenBank/DDBJ whole genome shotgun (WGS) entry which is preliminary data.</text>
</comment>
<evidence type="ECO:0000256" key="1">
    <source>
        <dbReference type="SAM" id="MobiDB-lite"/>
    </source>
</evidence>
<evidence type="ECO:0000313" key="2">
    <source>
        <dbReference type="EMBL" id="KAL3782937.1"/>
    </source>
</evidence>
<dbReference type="AlphaFoldDB" id="A0ABD3P4H0"/>
<dbReference type="SUPFAM" id="SSF50156">
    <property type="entry name" value="PDZ domain-like"/>
    <property type="match status" value="1"/>
</dbReference>